<feature type="chain" id="PRO_5045525824" evidence="1">
    <location>
        <begin position="22"/>
        <end position="275"/>
    </location>
</feature>
<proteinExistence type="predicted"/>
<evidence type="ECO:0000313" key="3">
    <source>
        <dbReference type="EMBL" id="MCW1934870.1"/>
    </source>
</evidence>
<evidence type="ECO:0000256" key="1">
    <source>
        <dbReference type="SAM" id="SignalP"/>
    </source>
</evidence>
<dbReference type="Gene3D" id="2.80.10.50">
    <property type="match status" value="1"/>
</dbReference>
<feature type="signal peptide" evidence="1">
    <location>
        <begin position="1"/>
        <end position="21"/>
    </location>
</feature>
<dbReference type="CDD" id="cd00257">
    <property type="entry name" value="beta-trefoil_FSCN-like"/>
    <property type="match status" value="1"/>
</dbReference>
<dbReference type="InterPro" id="IPR038670">
    <property type="entry name" value="HslJ-like_sf"/>
</dbReference>
<sequence length="275" mass="29764">MLRPFLRAAALVLTLASPAAAELVSMQAVQPATRVGIDPSGRLSLHGGTAMTLDMVQLEGNRVAFRDPQSGLFLRAGVGAQTELAIASPHIRSWETFELIPNGPGFALRSVQNGMYVGADPANPRLAAVWGTRGMGQTYLLQPVGQTRPFLPVRPAAPQDYVGGWQLETLYRNGRPVALDPQAIAGAYMNIARLGAVEGNSSCNQFDARIGGHDDTIVVRNIITTRRACGGDVRQVENLFYQSLQEVRRFVMLQGSGRLDMRDANGTLLASLRRR</sequence>
<dbReference type="SUPFAM" id="SSF50405">
    <property type="entry name" value="Actin-crosslinking proteins"/>
    <property type="match status" value="1"/>
</dbReference>
<evidence type="ECO:0000313" key="4">
    <source>
        <dbReference type="Proteomes" id="UP001208938"/>
    </source>
</evidence>
<name>A0ABT3H556_9RHOB</name>
<comment type="caution">
    <text evidence="3">The sequence shown here is derived from an EMBL/GenBank/DDBJ whole genome shotgun (WGS) entry which is preliminary data.</text>
</comment>
<dbReference type="EMBL" id="JAPDFL010000001">
    <property type="protein sequence ID" value="MCW1934870.1"/>
    <property type="molecule type" value="Genomic_DNA"/>
</dbReference>
<dbReference type="Pfam" id="PF03724">
    <property type="entry name" value="META"/>
    <property type="match status" value="1"/>
</dbReference>
<keyword evidence="1" id="KW-0732">Signal</keyword>
<dbReference type="Gene3D" id="2.40.128.270">
    <property type="match status" value="1"/>
</dbReference>
<evidence type="ECO:0000259" key="2">
    <source>
        <dbReference type="Pfam" id="PF03724"/>
    </source>
</evidence>
<dbReference type="Proteomes" id="UP001208938">
    <property type="component" value="Unassembled WGS sequence"/>
</dbReference>
<accession>A0ABT3H556</accession>
<dbReference type="InterPro" id="IPR005184">
    <property type="entry name" value="DUF306_Meta_HslJ"/>
</dbReference>
<keyword evidence="4" id="KW-1185">Reference proteome</keyword>
<protein>
    <submittedName>
        <fullName evidence="3">META domain-containing protein</fullName>
    </submittedName>
</protein>
<feature type="domain" description="DUF306" evidence="2">
    <location>
        <begin position="164"/>
        <end position="269"/>
    </location>
</feature>
<dbReference type="RefSeq" id="WP_264507614.1">
    <property type="nucleotide sequence ID" value="NZ_JAPDFL010000001.1"/>
</dbReference>
<dbReference type="InterPro" id="IPR008999">
    <property type="entry name" value="Actin-crosslinking"/>
</dbReference>
<organism evidence="3 4">
    <name type="scientific">Pararhodobacter zhoushanensis</name>
    <dbReference type="NCBI Taxonomy" id="2479545"/>
    <lineage>
        <taxon>Bacteria</taxon>
        <taxon>Pseudomonadati</taxon>
        <taxon>Pseudomonadota</taxon>
        <taxon>Alphaproteobacteria</taxon>
        <taxon>Rhodobacterales</taxon>
        <taxon>Paracoccaceae</taxon>
        <taxon>Pararhodobacter</taxon>
    </lineage>
</organism>
<reference evidence="3 4" key="1">
    <citation type="submission" date="2022-10" db="EMBL/GenBank/DDBJ databases">
        <title>Pararhodobacter sp. nov., isolated from marine algae.</title>
        <authorList>
            <person name="Choi B.J."/>
            <person name="Kim J.M."/>
            <person name="Lee J.K."/>
            <person name="Choi D.G."/>
            <person name="Jeon C.O."/>
        </authorList>
    </citation>
    <scope>NUCLEOTIDE SEQUENCE [LARGE SCALE GENOMIC DNA]</scope>
    <source>
        <strain evidence="3 4">ZQ420</strain>
    </source>
</reference>
<gene>
    <name evidence="3" type="ORF">OKW52_22120</name>
</gene>